<dbReference type="Pfam" id="PF02588">
    <property type="entry name" value="YitT_membrane"/>
    <property type="match status" value="1"/>
</dbReference>
<dbReference type="InterPro" id="IPR051461">
    <property type="entry name" value="UPF0750_membrane"/>
</dbReference>
<protein>
    <recommendedName>
        <fullName evidence="9">YitT family protein</fullName>
    </recommendedName>
</protein>
<comment type="subcellular location">
    <subcellularLocation>
        <location evidence="1">Cell membrane</location>
        <topology evidence="1">Multi-pass membrane protein</topology>
    </subcellularLocation>
</comment>
<feature type="transmembrane region" description="Helical" evidence="6">
    <location>
        <begin position="97"/>
        <end position="119"/>
    </location>
</feature>
<dbReference type="AlphaFoldDB" id="A0A916W8I7"/>
<organism evidence="7 8">
    <name type="scientific">Ornithinibacillus halotolerans</name>
    <dbReference type="NCBI Taxonomy" id="1274357"/>
    <lineage>
        <taxon>Bacteria</taxon>
        <taxon>Bacillati</taxon>
        <taxon>Bacillota</taxon>
        <taxon>Bacilli</taxon>
        <taxon>Bacillales</taxon>
        <taxon>Bacillaceae</taxon>
        <taxon>Ornithinibacillus</taxon>
    </lineage>
</organism>
<evidence type="ECO:0000256" key="6">
    <source>
        <dbReference type="SAM" id="Phobius"/>
    </source>
</evidence>
<feature type="transmembrane region" description="Helical" evidence="6">
    <location>
        <begin position="166"/>
        <end position="187"/>
    </location>
</feature>
<evidence type="ECO:0000256" key="4">
    <source>
        <dbReference type="ARBA" id="ARBA00022989"/>
    </source>
</evidence>
<dbReference type="EMBL" id="BMEY01000009">
    <property type="protein sequence ID" value="GGA77012.1"/>
    <property type="molecule type" value="Genomic_DNA"/>
</dbReference>
<proteinExistence type="predicted"/>
<evidence type="ECO:0008006" key="9">
    <source>
        <dbReference type="Google" id="ProtNLM"/>
    </source>
</evidence>
<sequence>MIKKTIAIILGSFFIAIGVNYFVIPHHLVEGGIVGISLIGKYAFQLQPGLITIILSCPLYLLAFFVDRKYFYNGIHGLLVSSFFIDLFQPISFYSSLPVYISSICGGFIIGIGISILLTNHISSGGLDLLALMLAKFTSINVGIFILFFDSIVILIGSIVIVETTILYSGMLVAIIGVTTVSITSYFKHKK</sequence>
<dbReference type="Proteomes" id="UP000613512">
    <property type="component" value="Unassembled WGS sequence"/>
</dbReference>
<feature type="transmembrane region" description="Helical" evidence="6">
    <location>
        <begin position="44"/>
        <end position="63"/>
    </location>
</feature>
<evidence type="ECO:0000313" key="7">
    <source>
        <dbReference type="EMBL" id="GGA77012.1"/>
    </source>
</evidence>
<name>A0A916W8I7_9BACI</name>
<feature type="transmembrane region" description="Helical" evidence="6">
    <location>
        <begin position="70"/>
        <end position="91"/>
    </location>
</feature>
<feature type="transmembrane region" description="Helical" evidence="6">
    <location>
        <begin position="7"/>
        <end position="24"/>
    </location>
</feature>
<evidence type="ECO:0000256" key="1">
    <source>
        <dbReference type="ARBA" id="ARBA00004651"/>
    </source>
</evidence>
<gene>
    <name evidence="7" type="ORF">GCM10008025_20790</name>
</gene>
<keyword evidence="5 6" id="KW-0472">Membrane</keyword>
<dbReference type="PANTHER" id="PTHR33545:SF5">
    <property type="entry name" value="UPF0750 MEMBRANE PROTEIN YITT"/>
    <property type="match status" value="1"/>
</dbReference>
<keyword evidence="2" id="KW-1003">Cell membrane</keyword>
<feature type="transmembrane region" description="Helical" evidence="6">
    <location>
        <begin position="140"/>
        <end position="160"/>
    </location>
</feature>
<accession>A0A916W8I7</accession>
<evidence type="ECO:0000256" key="5">
    <source>
        <dbReference type="ARBA" id="ARBA00023136"/>
    </source>
</evidence>
<reference evidence="7" key="1">
    <citation type="journal article" date="2014" name="Int. J. Syst. Evol. Microbiol.">
        <title>Complete genome sequence of Corynebacterium casei LMG S-19264T (=DSM 44701T), isolated from a smear-ripened cheese.</title>
        <authorList>
            <consortium name="US DOE Joint Genome Institute (JGI-PGF)"/>
            <person name="Walter F."/>
            <person name="Albersmeier A."/>
            <person name="Kalinowski J."/>
            <person name="Ruckert C."/>
        </authorList>
    </citation>
    <scope>NUCLEOTIDE SEQUENCE</scope>
    <source>
        <strain evidence="7">CGMCC 1.12408</strain>
    </source>
</reference>
<evidence type="ECO:0000313" key="8">
    <source>
        <dbReference type="Proteomes" id="UP000613512"/>
    </source>
</evidence>
<keyword evidence="8" id="KW-1185">Reference proteome</keyword>
<dbReference type="PANTHER" id="PTHR33545">
    <property type="entry name" value="UPF0750 MEMBRANE PROTEIN YITT-RELATED"/>
    <property type="match status" value="1"/>
</dbReference>
<keyword evidence="3 6" id="KW-0812">Transmembrane</keyword>
<comment type="caution">
    <text evidence="7">The sequence shown here is derived from an EMBL/GenBank/DDBJ whole genome shotgun (WGS) entry which is preliminary data.</text>
</comment>
<reference evidence="7" key="2">
    <citation type="submission" date="2020-09" db="EMBL/GenBank/DDBJ databases">
        <authorList>
            <person name="Sun Q."/>
            <person name="Zhou Y."/>
        </authorList>
    </citation>
    <scope>NUCLEOTIDE SEQUENCE</scope>
    <source>
        <strain evidence="7">CGMCC 1.12408</strain>
    </source>
</reference>
<dbReference type="RefSeq" id="WP_188384604.1">
    <property type="nucleotide sequence ID" value="NZ_BMEY01000009.1"/>
</dbReference>
<dbReference type="InterPro" id="IPR003740">
    <property type="entry name" value="YitT"/>
</dbReference>
<evidence type="ECO:0000256" key="2">
    <source>
        <dbReference type="ARBA" id="ARBA00022475"/>
    </source>
</evidence>
<dbReference type="GO" id="GO:0005886">
    <property type="term" value="C:plasma membrane"/>
    <property type="evidence" value="ECO:0007669"/>
    <property type="project" value="UniProtKB-SubCell"/>
</dbReference>
<keyword evidence="4 6" id="KW-1133">Transmembrane helix</keyword>
<evidence type="ECO:0000256" key="3">
    <source>
        <dbReference type="ARBA" id="ARBA00022692"/>
    </source>
</evidence>